<proteinExistence type="predicted"/>
<feature type="non-terminal residue" evidence="1">
    <location>
        <position position="1"/>
    </location>
</feature>
<comment type="caution">
    <text evidence="1">The sequence shown here is derived from an EMBL/GenBank/DDBJ whole genome shotgun (WGS) entry which is preliminary data.</text>
</comment>
<sequence length="64" mass="7521">PYLGPKATSLRKEPYSKIINGRNTLIFRDRGNYIITYLKNDPSIFESWNNKKPGSEINVRCRYI</sequence>
<accession>A0ABU6NA20</accession>
<dbReference type="RefSeq" id="WP_327966413.1">
    <property type="nucleotide sequence ID" value="NZ_JARMQG010000031.1"/>
</dbReference>
<evidence type="ECO:0000313" key="1">
    <source>
        <dbReference type="EMBL" id="MED3561530.1"/>
    </source>
</evidence>
<gene>
    <name evidence="1" type="ORF">P4447_03065</name>
</gene>
<dbReference type="Proteomes" id="UP001330749">
    <property type="component" value="Unassembled WGS sequence"/>
</dbReference>
<organism evidence="1 2">
    <name type="scientific">Bacillus xiapuensis</name>
    <dbReference type="NCBI Taxonomy" id="2014075"/>
    <lineage>
        <taxon>Bacteria</taxon>
        <taxon>Bacillati</taxon>
        <taxon>Bacillota</taxon>
        <taxon>Bacilli</taxon>
        <taxon>Bacillales</taxon>
        <taxon>Bacillaceae</taxon>
        <taxon>Bacillus</taxon>
    </lineage>
</organism>
<name>A0ABU6NA20_9BACI</name>
<protein>
    <submittedName>
        <fullName evidence="1">Uncharacterized protein</fullName>
    </submittedName>
</protein>
<reference evidence="1 2" key="1">
    <citation type="submission" date="2023-03" db="EMBL/GenBank/DDBJ databases">
        <title>Bacillus Genome Sequencing.</title>
        <authorList>
            <person name="Dunlap C."/>
        </authorList>
    </citation>
    <scope>NUCLEOTIDE SEQUENCE [LARGE SCALE GENOMIC DNA]</scope>
    <source>
        <strain evidence="1 2">B-14544</strain>
    </source>
</reference>
<keyword evidence="2" id="KW-1185">Reference proteome</keyword>
<evidence type="ECO:0000313" key="2">
    <source>
        <dbReference type="Proteomes" id="UP001330749"/>
    </source>
</evidence>
<dbReference type="EMBL" id="JARMQG010000031">
    <property type="protein sequence ID" value="MED3561530.1"/>
    <property type="molecule type" value="Genomic_DNA"/>
</dbReference>